<dbReference type="Pfam" id="PF13419">
    <property type="entry name" value="HAD_2"/>
    <property type="match status" value="1"/>
</dbReference>
<dbReference type="PANTHER" id="PTHR43434:SF1">
    <property type="entry name" value="PHOSPHOGLYCOLATE PHOSPHATASE"/>
    <property type="match status" value="1"/>
</dbReference>
<dbReference type="InterPro" id="IPR036412">
    <property type="entry name" value="HAD-like_sf"/>
</dbReference>
<dbReference type="SFLD" id="SFLDS00003">
    <property type="entry name" value="Haloacid_Dehalogenase"/>
    <property type="match status" value="1"/>
</dbReference>
<dbReference type="InterPro" id="IPR041492">
    <property type="entry name" value="HAD_2"/>
</dbReference>
<dbReference type="InterPro" id="IPR023198">
    <property type="entry name" value="PGP-like_dom2"/>
</dbReference>
<reference evidence="1" key="1">
    <citation type="journal article" date="2014" name="Genome Biol. Evol.">
        <title>Pangenome evidence for extensive interdomain horizontal transfer affecting lineage core and shell genes in uncultured planktonic thaumarchaeota and euryarchaeota.</title>
        <authorList>
            <person name="Deschamps P."/>
            <person name="Zivanovic Y."/>
            <person name="Moreira D."/>
            <person name="Rodriguez-Valera F."/>
            <person name="Lopez-Garcia P."/>
        </authorList>
    </citation>
    <scope>NUCLEOTIDE SEQUENCE</scope>
</reference>
<evidence type="ECO:0000313" key="1">
    <source>
        <dbReference type="EMBL" id="AIE91127.1"/>
    </source>
</evidence>
<proteinExistence type="predicted"/>
<protein>
    <submittedName>
        <fullName evidence="1">Putative phosphatase</fullName>
    </submittedName>
</protein>
<dbReference type="GO" id="GO:0006281">
    <property type="term" value="P:DNA repair"/>
    <property type="evidence" value="ECO:0007669"/>
    <property type="project" value="TreeGrafter"/>
</dbReference>
<dbReference type="Gene3D" id="3.40.50.1000">
    <property type="entry name" value="HAD superfamily/HAD-like"/>
    <property type="match status" value="1"/>
</dbReference>
<organism evidence="1">
    <name type="scientific">uncultured marine thaumarchaeote AD1000_106_A06</name>
    <dbReference type="NCBI Taxonomy" id="1455888"/>
    <lineage>
        <taxon>Archaea</taxon>
        <taxon>Nitrososphaerota</taxon>
        <taxon>environmental samples</taxon>
    </lineage>
</organism>
<dbReference type="InterPro" id="IPR050155">
    <property type="entry name" value="HAD-like_hydrolase_sf"/>
</dbReference>
<dbReference type="SFLD" id="SFLDG01129">
    <property type="entry name" value="C1.5:_HAD__Beta-PGM__Phosphata"/>
    <property type="match status" value="1"/>
</dbReference>
<dbReference type="EMBL" id="KF900328">
    <property type="protein sequence ID" value="AIE91127.1"/>
    <property type="molecule type" value="Genomic_DNA"/>
</dbReference>
<dbReference type="GO" id="GO:0008967">
    <property type="term" value="F:phosphoglycolate phosphatase activity"/>
    <property type="evidence" value="ECO:0007669"/>
    <property type="project" value="TreeGrafter"/>
</dbReference>
<sequence>MSKCVIFDLDGTLVTLPIRYELIQKKLRELFDLEVNFSPLIPSIIEYSKNNEKLIRAAFELLCEEELIALEHVKEIEGLQEVIDYLLSKNYSISLVTMQCKKSVETILTKLNLTEKFSSIITRDENHDRFFQIKNTYELLNFSPSDVTMIGDRIHDINSANKANCNSILVNRKDIKSKKLKELINIL</sequence>
<accession>A0A075FN29</accession>
<dbReference type="PANTHER" id="PTHR43434">
    <property type="entry name" value="PHOSPHOGLYCOLATE PHOSPHATASE"/>
    <property type="match status" value="1"/>
</dbReference>
<name>A0A075FN29_9ARCH</name>
<dbReference type="Gene3D" id="1.10.150.240">
    <property type="entry name" value="Putative phosphatase, domain 2"/>
    <property type="match status" value="1"/>
</dbReference>
<dbReference type="InterPro" id="IPR023214">
    <property type="entry name" value="HAD_sf"/>
</dbReference>
<dbReference type="AlphaFoldDB" id="A0A075FN29"/>
<dbReference type="SUPFAM" id="SSF56784">
    <property type="entry name" value="HAD-like"/>
    <property type="match status" value="1"/>
</dbReference>